<reference evidence="1 2" key="1">
    <citation type="submission" date="2023-03" db="EMBL/GenBank/DDBJ databases">
        <title>YIM 152171 draft genome.</title>
        <authorList>
            <person name="Yang Z."/>
        </authorList>
    </citation>
    <scope>NUCLEOTIDE SEQUENCE [LARGE SCALE GENOMIC DNA]</scope>
    <source>
        <strain evidence="1 2">YIM 152171</strain>
    </source>
</reference>
<accession>A0AAP4D6J4</accession>
<evidence type="ECO:0000313" key="1">
    <source>
        <dbReference type="EMBL" id="MDF1587483.1"/>
    </source>
</evidence>
<protein>
    <recommendedName>
        <fullName evidence="3">Cell division protein FtsL</fullName>
    </recommendedName>
</protein>
<dbReference type="RefSeq" id="WP_327789907.1">
    <property type="nucleotide sequence ID" value="NZ_JARGEQ010000135.1"/>
</dbReference>
<sequence length="115" mass="12596">MSARYSIAALALAVAAAGTVYQLKYSVREREGSLWRLRAAVQEEVWRIRTLEADLAFLTRPERLALQAPQLGMVPVTPEALARLEDIPRVDQIPVAVIGGVTPVSAVPVPRPARR</sequence>
<dbReference type="EMBL" id="JARGEQ010000135">
    <property type="protein sequence ID" value="MDF1587483.1"/>
    <property type="molecule type" value="Genomic_DNA"/>
</dbReference>
<organism evidence="1 2">
    <name type="scientific">Marinimicrococcus flavescens</name>
    <dbReference type="NCBI Taxonomy" id="3031815"/>
    <lineage>
        <taxon>Bacteria</taxon>
        <taxon>Pseudomonadati</taxon>
        <taxon>Pseudomonadota</taxon>
        <taxon>Alphaproteobacteria</taxon>
        <taxon>Geminicoccales</taxon>
        <taxon>Geminicoccaceae</taxon>
        <taxon>Marinimicrococcus</taxon>
    </lineage>
</organism>
<name>A0AAP4D6J4_9PROT</name>
<dbReference type="Proteomes" id="UP001301140">
    <property type="component" value="Unassembled WGS sequence"/>
</dbReference>
<keyword evidence="2" id="KW-1185">Reference proteome</keyword>
<dbReference type="AlphaFoldDB" id="A0AAP4D6J4"/>
<proteinExistence type="predicted"/>
<comment type="caution">
    <text evidence="1">The sequence shown here is derived from an EMBL/GenBank/DDBJ whole genome shotgun (WGS) entry which is preliminary data.</text>
</comment>
<gene>
    <name evidence="1" type="ORF">PZ740_13935</name>
</gene>
<evidence type="ECO:0008006" key="3">
    <source>
        <dbReference type="Google" id="ProtNLM"/>
    </source>
</evidence>
<evidence type="ECO:0000313" key="2">
    <source>
        <dbReference type="Proteomes" id="UP001301140"/>
    </source>
</evidence>